<dbReference type="InterPro" id="IPR010497">
    <property type="entry name" value="Epoxide_hydro_N"/>
</dbReference>
<organism evidence="5 6">
    <name type="scientific">Saccharibacillus endophyticus</name>
    <dbReference type="NCBI Taxonomy" id="2060666"/>
    <lineage>
        <taxon>Bacteria</taxon>
        <taxon>Bacillati</taxon>
        <taxon>Bacillota</taxon>
        <taxon>Bacilli</taxon>
        <taxon>Bacillales</taxon>
        <taxon>Paenibacillaceae</taxon>
        <taxon>Saccharibacillus</taxon>
    </lineage>
</organism>
<dbReference type="InterPro" id="IPR016292">
    <property type="entry name" value="Epoxide_hydrolase"/>
</dbReference>
<dbReference type="PIRSF" id="PIRSF001112">
    <property type="entry name" value="Epoxide_hydrolase"/>
    <property type="match status" value="1"/>
</dbReference>
<dbReference type="PANTHER" id="PTHR21661">
    <property type="entry name" value="EPOXIDE HYDROLASE 1-RELATED"/>
    <property type="match status" value="1"/>
</dbReference>
<comment type="similarity">
    <text evidence="1">Belongs to the peptidase S33 family.</text>
</comment>
<evidence type="ECO:0000256" key="2">
    <source>
        <dbReference type="ARBA" id="ARBA00022797"/>
    </source>
</evidence>
<dbReference type="Proteomes" id="UP000605427">
    <property type="component" value="Unassembled WGS sequence"/>
</dbReference>
<dbReference type="PRINTS" id="PR00412">
    <property type="entry name" value="EPOXHYDRLASE"/>
</dbReference>
<evidence type="ECO:0000313" key="5">
    <source>
        <dbReference type="EMBL" id="GGH70334.1"/>
    </source>
</evidence>
<dbReference type="Gene3D" id="3.40.50.1820">
    <property type="entry name" value="alpha/beta hydrolase"/>
    <property type="match status" value="1"/>
</dbReference>
<keyword evidence="2" id="KW-0058">Aromatic hydrocarbons catabolism</keyword>
<dbReference type="InterPro" id="IPR029058">
    <property type="entry name" value="AB_hydrolase_fold"/>
</dbReference>
<dbReference type="InterPro" id="IPR000639">
    <property type="entry name" value="Epox_hydrolase-like"/>
</dbReference>
<comment type="caution">
    <text evidence="5">The sequence shown here is derived from an EMBL/GenBank/DDBJ whole genome shotgun (WGS) entry which is preliminary data.</text>
</comment>
<keyword evidence="3 5" id="KW-0378">Hydrolase</keyword>
<dbReference type="Pfam" id="PF06441">
    <property type="entry name" value="EHN"/>
    <property type="match status" value="1"/>
</dbReference>
<dbReference type="SUPFAM" id="SSF53474">
    <property type="entry name" value="alpha/beta-Hydrolases"/>
    <property type="match status" value="1"/>
</dbReference>
<sequence>MFDHSEESAIVRPYRIDIAQADLDDLNERLSRTRWPDPEPRGGWSYGVPLSYQQELAEYWRTEYDWREHEAKLNEYPHFTTEIGGENIHFMHIRSPEPDALPLLLIHGWPGSIVEFSEMIGPLTRPRDYGRPASEAFHLVIPSLPGYGFSGPTKQPGMDYKRIAGMFAVLMRRLGYERYGTQGGDWGSFISLELGSKHPEEVVGAHVNMLVTPPPENPKQLAKLKPQDREELDKMKYYAKEQSGYSVQQGTRPQTLAYALTDSPSGQLAWIIEKFYEWTDKKNLPEDVIDRDRLLTNVSIYWLTATAGSSARLYYETMHAEQSPLPDADSSGDSPPIGVAVFPKDVSAPVRALAEDRYNIAHWTEFDRGGHFAAMEQPELLTRDVIEFFRKIGAWDKG</sequence>
<protein>
    <submittedName>
        <fullName evidence="5">Microsomal epoxide hydrolase</fullName>
    </submittedName>
</protein>
<dbReference type="RefSeq" id="WP_172238952.1">
    <property type="nucleotide sequence ID" value="NZ_BMDD01000001.1"/>
</dbReference>
<evidence type="ECO:0000259" key="4">
    <source>
        <dbReference type="Pfam" id="PF06441"/>
    </source>
</evidence>
<feature type="domain" description="Epoxide hydrolase N-terminal" evidence="4">
    <location>
        <begin position="11"/>
        <end position="116"/>
    </location>
</feature>
<dbReference type="PANTHER" id="PTHR21661:SF35">
    <property type="entry name" value="EPOXIDE HYDROLASE"/>
    <property type="match status" value="1"/>
</dbReference>
<dbReference type="EMBL" id="BMDD01000001">
    <property type="protein sequence ID" value="GGH70334.1"/>
    <property type="molecule type" value="Genomic_DNA"/>
</dbReference>
<name>A0ABQ1ZP38_9BACL</name>
<gene>
    <name evidence="5" type="ORF">GCM10007362_06350</name>
</gene>
<evidence type="ECO:0000313" key="6">
    <source>
        <dbReference type="Proteomes" id="UP000605427"/>
    </source>
</evidence>
<reference evidence="6" key="1">
    <citation type="journal article" date="2019" name="Int. J. Syst. Evol. Microbiol.">
        <title>The Global Catalogue of Microorganisms (GCM) 10K type strain sequencing project: providing services to taxonomists for standard genome sequencing and annotation.</title>
        <authorList>
            <consortium name="The Broad Institute Genomics Platform"/>
            <consortium name="The Broad Institute Genome Sequencing Center for Infectious Disease"/>
            <person name="Wu L."/>
            <person name="Ma J."/>
        </authorList>
    </citation>
    <scope>NUCLEOTIDE SEQUENCE [LARGE SCALE GENOMIC DNA]</scope>
    <source>
        <strain evidence="6">CCM 8702</strain>
    </source>
</reference>
<evidence type="ECO:0000256" key="1">
    <source>
        <dbReference type="ARBA" id="ARBA00010088"/>
    </source>
</evidence>
<evidence type="ECO:0000256" key="3">
    <source>
        <dbReference type="ARBA" id="ARBA00022801"/>
    </source>
</evidence>
<accession>A0ABQ1ZP38</accession>
<proteinExistence type="inferred from homology"/>
<dbReference type="GO" id="GO:0016787">
    <property type="term" value="F:hydrolase activity"/>
    <property type="evidence" value="ECO:0007669"/>
    <property type="project" value="UniProtKB-KW"/>
</dbReference>
<keyword evidence="6" id="KW-1185">Reference proteome</keyword>